<name>A0ABW3YNP1_9ACTN</name>
<dbReference type="InterPro" id="IPR000182">
    <property type="entry name" value="GNAT_dom"/>
</dbReference>
<keyword evidence="2" id="KW-0012">Acyltransferase</keyword>
<dbReference type="RefSeq" id="WP_377576163.1">
    <property type="nucleotide sequence ID" value="NZ_JBHTMP010000059.1"/>
</dbReference>
<gene>
    <name evidence="2" type="ORF">ACFQ4H_27440</name>
</gene>
<evidence type="ECO:0000313" key="2">
    <source>
        <dbReference type="EMBL" id="MFD1324824.1"/>
    </source>
</evidence>
<dbReference type="PANTHER" id="PTHR43792">
    <property type="entry name" value="GNAT FAMILY, PUTATIVE (AFU_ORTHOLOGUE AFUA_3G00765)-RELATED-RELATED"/>
    <property type="match status" value="1"/>
</dbReference>
<protein>
    <submittedName>
        <fullName evidence="2">GNAT family N-acetyltransferase</fullName>
        <ecNumber evidence="2">2.3.-.-</ecNumber>
    </submittedName>
</protein>
<organism evidence="2 3">
    <name type="scientific">Micromonospora sonneratiae</name>
    <dbReference type="NCBI Taxonomy" id="1184706"/>
    <lineage>
        <taxon>Bacteria</taxon>
        <taxon>Bacillati</taxon>
        <taxon>Actinomycetota</taxon>
        <taxon>Actinomycetes</taxon>
        <taxon>Micromonosporales</taxon>
        <taxon>Micromonosporaceae</taxon>
        <taxon>Micromonospora</taxon>
    </lineage>
</organism>
<accession>A0ABW3YNP1</accession>
<evidence type="ECO:0000313" key="3">
    <source>
        <dbReference type="Proteomes" id="UP001597260"/>
    </source>
</evidence>
<dbReference type="Proteomes" id="UP001597260">
    <property type="component" value="Unassembled WGS sequence"/>
</dbReference>
<evidence type="ECO:0000259" key="1">
    <source>
        <dbReference type="PROSITE" id="PS51186"/>
    </source>
</evidence>
<dbReference type="PANTHER" id="PTHR43792:SF13">
    <property type="entry name" value="ACETYLTRANSFERASE"/>
    <property type="match status" value="1"/>
</dbReference>
<dbReference type="EMBL" id="JBHTMP010000059">
    <property type="protein sequence ID" value="MFD1324824.1"/>
    <property type="molecule type" value="Genomic_DNA"/>
</dbReference>
<keyword evidence="3" id="KW-1185">Reference proteome</keyword>
<proteinExistence type="predicted"/>
<dbReference type="CDD" id="cd04301">
    <property type="entry name" value="NAT_SF"/>
    <property type="match status" value="1"/>
</dbReference>
<dbReference type="SUPFAM" id="SSF55729">
    <property type="entry name" value="Acyl-CoA N-acyltransferases (Nat)"/>
    <property type="match status" value="1"/>
</dbReference>
<comment type="caution">
    <text evidence="2">The sequence shown here is derived from an EMBL/GenBank/DDBJ whole genome shotgun (WGS) entry which is preliminary data.</text>
</comment>
<reference evidence="3" key="1">
    <citation type="journal article" date="2019" name="Int. J. Syst. Evol. Microbiol.">
        <title>The Global Catalogue of Microorganisms (GCM) 10K type strain sequencing project: providing services to taxonomists for standard genome sequencing and annotation.</title>
        <authorList>
            <consortium name="The Broad Institute Genomics Platform"/>
            <consortium name="The Broad Institute Genome Sequencing Center for Infectious Disease"/>
            <person name="Wu L."/>
            <person name="Ma J."/>
        </authorList>
    </citation>
    <scope>NUCLEOTIDE SEQUENCE [LARGE SCALE GENOMIC DNA]</scope>
    <source>
        <strain evidence="3">JCM 31037</strain>
    </source>
</reference>
<dbReference type="InterPro" id="IPR016181">
    <property type="entry name" value="Acyl_CoA_acyltransferase"/>
</dbReference>
<dbReference type="InterPro" id="IPR051531">
    <property type="entry name" value="N-acetyltransferase"/>
</dbReference>
<dbReference type="Pfam" id="PF13302">
    <property type="entry name" value="Acetyltransf_3"/>
    <property type="match status" value="1"/>
</dbReference>
<dbReference type="PROSITE" id="PS51186">
    <property type="entry name" value="GNAT"/>
    <property type="match status" value="1"/>
</dbReference>
<feature type="domain" description="N-acetyltransferase" evidence="1">
    <location>
        <begin position="7"/>
        <end position="156"/>
    </location>
</feature>
<dbReference type="EC" id="2.3.-.-" evidence="2"/>
<dbReference type="GO" id="GO:0016746">
    <property type="term" value="F:acyltransferase activity"/>
    <property type="evidence" value="ECO:0007669"/>
    <property type="project" value="UniProtKB-KW"/>
</dbReference>
<sequence>MTALLAGDLAAASAEAAVALTDYFVTDDARWLWRIRVDQLATDPDSARWIVRAVVTEPEGVVVGHAGFHGPPDGAGMVEVAYSVDPVHRRQGYARAMLAALLRRAATEPEVRTVRASISPDNVASLATIAGFGFVKVGEQWDEEDGLEIIFERPADGRR</sequence>
<keyword evidence="2" id="KW-0808">Transferase</keyword>
<dbReference type="Gene3D" id="3.40.630.30">
    <property type="match status" value="1"/>
</dbReference>